<protein>
    <submittedName>
        <fullName evidence="2">Uncharacterized protein</fullName>
    </submittedName>
</protein>
<evidence type="ECO:0000313" key="2">
    <source>
        <dbReference type="EMBL" id="PZX61287.1"/>
    </source>
</evidence>
<comment type="caution">
    <text evidence="2">The sequence shown here is derived from an EMBL/GenBank/DDBJ whole genome shotgun (WGS) entry which is preliminary data.</text>
</comment>
<sequence>MYKNVIMYLKKLYPKLIILVVLCFALDIIYMIYATKTVRGNVG</sequence>
<dbReference type="Proteomes" id="UP000249115">
    <property type="component" value="Unassembled WGS sequence"/>
</dbReference>
<keyword evidence="1" id="KW-1133">Transmembrane helix</keyword>
<keyword evidence="1" id="KW-0472">Membrane</keyword>
<evidence type="ECO:0000256" key="1">
    <source>
        <dbReference type="SAM" id="Phobius"/>
    </source>
</evidence>
<dbReference type="EMBL" id="QKZU01000001">
    <property type="protein sequence ID" value="PZX61287.1"/>
    <property type="molecule type" value="Genomic_DNA"/>
</dbReference>
<feature type="transmembrane region" description="Helical" evidence="1">
    <location>
        <begin position="12"/>
        <end position="33"/>
    </location>
</feature>
<accession>A0A2W7S1Q5</accession>
<name>A0A2W7S1Q5_9BACT</name>
<reference evidence="2 3" key="1">
    <citation type="submission" date="2018-06" db="EMBL/GenBank/DDBJ databases">
        <title>Genomic Encyclopedia of Archaeal and Bacterial Type Strains, Phase II (KMG-II): from individual species to whole genera.</title>
        <authorList>
            <person name="Goeker M."/>
        </authorList>
    </citation>
    <scope>NUCLEOTIDE SEQUENCE [LARGE SCALE GENOMIC DNA]</scope>
    <source>
        <strain evidence="2 3">DSM 22686</strain>
    </source>
</reference>
<gene>
    <name evidence="2" type="ORF">LV84_00275</name>
</gene>
<proteinExistence type="predicted"/>
<evidence type="ECO:0000313" key="3">
    <source>
        <dbReference type="Proteomes" id="UP000249115"/>
    </source>
</evidence>
<keyword evidence="1" id="KW-0812">Transmembrane</keyword>
<dbReference type="AlphaFoldDB" id="A0A2W7S1Q5"/>
<organism evidence="2 3">
    <name type="scientific">Algoriphagus ratkowskyi</name>
    <dbReference type="NCBI Taxonomy" id="57028"/>
    <lineage>
        <taxon>Bacteria</taxon>
        <taxon>Pseudomonadati</taxon>
        <taxon>Bacteroidota</taxon>
        <taxon>Cytophagia</taxon>
        <taxon>Cytophagales</taxon>
        <taxon>Cyclobacteriaceae</taxon>
        <taxon>Algoriphagus</taxon>
    </lineage>
</organism>